<protein>
    <recommendedName>
        <fullName evidence="4">Ribbon-helix-helix CopG family protein</fullName>
    </recommendedName>
</protein>
<evidence type="ECO:0008006" key="4">
    <source>
        <dbReference type="Google" id="ProtNLM"/>
    </source>
</evidence>
<sequence>MPNPEDPPHLNHPPILLAIGPHRAARYPPVQDRRHSPPPRTSAHPRHTLGYPSFEPHLKVGILGMMTSMKVSLSIPDEDIRFLDNFAREHGIASRSAAVQRSIAMLREVELKEQYKLAMQEWRDSPDAELWERTAGDGITDA</sequence>
<keyword evidence="3" id="KW-1185">Reference proteome</keyword>
<dbReference type="EMBL" id="BSDT01000001">
    <property type="protein sequence ID" value="GLI42040.1"/>
    <property type="molecule type" value="Genomic_DNA"/>
</dbReference>
<evidence type="ECO:0000313" key="3">
    <source>
        <dbReference type="Proteomes" id="UP001144313"/>
    </source>
</evidence>
<feature type="region of interest" description="Disordered" evidence="1">
    <location>
        <begin position="27"/>
        <end position="52"/>
    </location>
</feature>
<accession>A0A9W6G7Y1</accession>
<proteinExistence type="predicted"/>
<dbReference type="CDD" id="cd22231">
    <property type="entry name" value="RHH_NikR_HicB-like"/>
    <property type="match status" value="1"/>
</dbReference>
<evidence type="ECO:0000256" key="1">
    <source>
        <dbReference type="SAM" id="MobiDB-lite"/>
    </source>
</evidence>
<evidence type="ECO:0000313" key="2">
    <source>
        <dbReference type="EMBL" id="GLI42040.1"/>
    </source>
</evidence>
<name>A0A9W6G7Y1_9ACTN</name>
<organism evidence="2 3">
    <name type="scientific">Glycomyces algeriensis</name>
    <dbReference type="NCBI Taxonomy" id="256037"/>
    <lineage>
        <taxon>Bacteria</taxon>
        <taxon>Bacillati</taxon>
        <taxon>Actinomycetota</taxon>
        <taxon>Actinomycetes</taxon>
        <taxon>Glycomycetales</taxon>
        <taxon>Glycomycetaceae</taxon>
        <taxon>Glycomyces</taxon>
    </lineage>
</organism>
<dbReference type="Proteomes" id="UP001144313">
    <property type="component" value="Unassembled WGS sequence"/>
</dbReference>
<reference evidence="2" key="1">
    <citation type="submission" date="2022-12" db="EMBL/GenBank/DDBJ databases">
        <title>Reference genome sequencing for broad-spectrum identification of bacterial and archaeal isolates by mass spectrometry.</title>
        <authorList>
            <person name="Sekiguchi Y."/>
            <person name="Tourlousse D.M."/>
        </authorList>
    </citation>
    <scope>NUCLEOTIDE SEQUENCE</scope>
    <source>
        <strain evidence="2">LLR39Z86</strain>
    </source>
</reference>
<gene>
    <name evidence="2" type="ORF">GALLR39Z86_18900</name>
</gene>
<comment type="caution">
    <text evidence="2">The sequence shown here is derived from an EMBL/GenBank/DDBJ whole genome shotgun (WGS) entry which is preliminary data.</text>
</comment>
<dbReference type="AlphaFoldDB" id="A0A9W6G7Y1"/>